<keyword evidence="8" id="KW-1185">Reference proteome</keyword>
<evidence type="ECO:0000313" key="7">
    <source>
        <dbReference type="EMBL" id="TCJ16454.1"/>
    </source>
</evidence>
<comment type="catalytic activity">
    <reaction evidence="5">
        <text>GTP + H2O = GDP + phosphate + H(+)</text>
        <dbReference type="Rhea" id="RHEA:19669"/>
        <dbReference type="ChEBI" id="CHEBI:15377"/>
        <dbReference type="ChEBI" id="CHEBI:15378"/>
        <dbReference type="ChEBI" id="CHEBI:37565"/>
        <dbReference type="ChEBI" id="CHEBI:43474"/>
        <dbReference type="ChEBI" id="CHEBI:58189"/>
    </reaction>
    <physiologicalReaction direction="left-to-right" evidence="5">
        <dbReference type="Rhea" id="RHEA:19670"/>
    </physiologicalReaction>
</comment>
<name>A0A4R1BH06_9ACTN</name>
<dbReference type="GO" id="GO:0005737">
    <property type="term" value="C:cytoplasm"/>
    <property type="evidence" value="ECO:0007669"/>
    <property type="project" value="TreeGrafter"/>
</dbReference>
<evidence type="ECO:0000256" key="2">
    <source>
        <dbReference type="ARBA" id="ARBA00022801"/>
    </source>
</evidence>
<dbReference type="Pfam" id="PF07683">
    <property type="entry name" value="CobW_C"/>
    <property type="match status" value="1"/>
</dbReference>
<proteinExistence type="inferred from homology"/>
<protein>
    <submittedName>
        <fullName evidence="7">GTP-binding protein</fullName>
    </submittedName>
</protein>
<dbReference type="InterPro" id="IPR051316">
    <property type="entry name" value="Zinc-reg_GTPase_activator"/>
</dbReference>
<dbReference type="SUPFAM" id="SSF90002">
    <property type="entry name" value="Hypothetical protein YjiA, C-terminal domain"/>
    <property type="match status" value="1"/>
</dbReference>
<keyword evidence="1" id="KW-0547">Nucleotide-binding</keyword>
<organism evidence="7 8">
    <name type="scientific">Rubrobacter taiwanensis</name>
    <dbReference type="NCBI Taxonomy" id="185139"/>
    <lineage>
        <taxon>Bacteria</taxon>
        <taxon>Bacillati</taxon>
        <taxon>Actinomycetota</taxon>
        <taxon>Rubrobacteria</taxon>
        <taxon>Rubrobacterales</taxon>
        <taxon>Rubrobacteraceae</taxon>
        <taxon>Rubrobacter</taxon>
    </lineage>
</organism>
<dbReference type="Proteomes" id="UP000295244">
    <property type="component" value="Unassembled WGS sequence"/>
</dbReference>
<dbReference type="InterPro" id="IPR027417">
    <property type="entry name" value="P-loop_NTPase"/>
</dbReference>
<dbReference type="OrthoDB" id="9808822at2"/>
<dbReference type="PANTHER" id="PTHR13748">
    <property type="entry name" value="COBW-RELATED"/>
    <property type="match status" value="1"/>
</dbReference>
<sequence length="316" mass="34587">MKFRQKTPVTLIGGFLGAGKTTLVNRLISSGERRYGVVVNEFGETSVDSALIEELQDGGVAEIGGGCLCCVGREDLSVALYGLICRENPPEYILIELSGLADPVPAAQQLLTTELRGLVDLDSIVAGADARNLERTMFEAPEGKAQLAYASVVVLNKADQVEEETLRAAEKIIRNLNPLVRVVTASYAAVGPEEVTGLKALDPGWRPRGHRVEHGAGLTTFTLRTPDPLPLERWMSFHRRMIIARPGKVLRAKGIIEFREMDGPFVLQTVRELYTFDEYEGEHDGGAELVIIGRNLDEAEYRAAFERVAARTGPDL</sequence>
<dbReference type="InterPro" id="IPR011629">
    <property type="entry name" value="CobW-like_C"/>
</dbReference>
<evidence type="ECO:0000256" key="5">
    <source>
        <dbReference type="ARBA" id="ARBA00049117"/>
    </source>
</evidence>
<dbReference type="Gene3D" id="3.40.50.300">
    <property type="entry name" value="P-loop containing nucleotide triphosphate hydrolases"/>
    <property type="match status" value="1"/>
</dbReference>
<dbReference type="EMBL" id="SKBU01000016">
    <property type="protein sequence ID" value="TCJ16454.1"/>
    <property type="molecule type" value="Genomic_DNA"/>
</dbReference>
<accession>A0A4R1BH06</accession>
<feature type="domain" description="CobW C-terminal" evidence="6">
    <location>
        <begin position="218"/>
        <end position="309"/>
    </location>
</feature>
<evidence type="ECO:0000256" key="3">
    <source>
        <dbReference type="ARBA" id="ARBA00023186"/>
    </source>
</evidence>
<dbReference type="SMART" id="SM00833">
    <property type="entry name" value="CobW_C"/>
    <property type="match status" value="1"/>
</dbReference>
<dbReference type="InterPro" id="IPR003495">
    <property type="entry name" value="CobW/HypB/UreG_nucleotide-bd"/>
</dbReference>
<evidence type="ECO:0000259" key="6">
    <source>
        <dbReference type="SMART" id="SM00833"/>
    </source>
</evidence>
<dbReference type="Pfam" id="PF02492">
    <property type="entry name" value="cobW"/>
    <property type="match status" value="1"/>
</dbReference>
<gene>
    <name evidence="7" type="ORF">E0L93_10060</name>
</gene>
<dbReference type="PANTHER" id="PTHR13748:SF62">
    <property type="entry name" value="COBW DOMAIN-CONTAINING PROTEIN"/>
    <property type="match status" value="1"/>
</dbReference>
<comment type="similarity">
    <text evidence="4">Belongs to the SIMIBI class G3E GTPase family. ZNG1 subfamily.</text>
</comment>
<dbReference type="AlphaFoldDB" id="A0A4R1BH06"/>
<evidence type="ECO:0000313" key="8">
    <source>
        <dbReference type="Proteomes" id="UP000295244"/>
    </source>
</evidence>
<dbReference type="GO" id="GO:0000166">
    <property type="term" value="F:nucleotide binding"/>
    <property type="evidence" value="ECO:0007669"/>
    <property type="project" value="UniProtKB-KW"/>
</dbReference>
<dbReference type="CDD" id="cd03112">
    <property type="entry name" value="CobW-like"/>
    <property type="match status" value="1"/>
</dbReference>
<reference evidence="7 8" key="1">
    <citation type="submission" date="2019-03" db="EMBL/GenBank/DDBJ databases">
        <title>Whole genome sequence of a novel Rubrobacter taiwanensis strain, isolated from Yellowstone National Park.</title>
        <authorList>
            <person name="Freed S."/>
            <person name="Ramaley R.F."/>
            <person name="Kyndt J.A."/>
        </authorList>
    </citation>
    <scope>NUCLEOTIDE SEQUENCE [LARGE SCALE GENOMIC DNA]</scope>
    <source>
        <strain evidence="7 8">Yellowstone</strain>
    </source>
</reference>
<evidence type="ECO:0000256" key="4">
    <source>
        <dbReference type="ARBA" id="ARBA00034320"/>
    </source>
</evidence>
<dbReference type="Gene3D" id="3.30.1220.10">
    <property type="entry name" value="CobW-like, C-terminal domain"/>
    <property type="match status" value="1"/>
</dbReference>
<keyword evidence="3" id="KW-0143">Chaperone</keyword>
<dbReference type="GO" id="GO:0016787">
    <property type="term" value="F:hydrolase activity"/>
    <property type="evidence" value="ECO:0007669"/>
    <property type="project" value="UniProtKB-KW"/>
</dbReference>
<evidence type="ECO:0000256" key="1">
    <source>
        <dbReference type="ARBA" id="ARBA00022741"/>
    </source>
</evidence>
<comment type="caution">
    <text evidence="7">The sequence shown here is derived from an EMBL/GenBank/DDBJ whole genome shotgun (WGS) entry which is preliminary data.</text>
</comment>
<dbReference type="InterPro" id="IPR036627">
    <property type="entry name" value="CobW-likC_sf"/>
</dbReference>
<dbReference type="RefSeq" id="WP_132691506.1">
    <property type="nucleotide sequence ID" value="NZ_SKBU01000016.1"/>
</dbReference>
<dbReference type="SUPFAM" id="SSF52540">
    <property type="entry name" value="P-loop containing nucleoside triphosphate hydrolases"/>
    <property type="match status" value="1"/>
</dbReference>
<keyword evidence="2" id="KW-0378">Hydrolase</keyword>